<dbReference type="RefSeq" id="XP_018699608.1">
    <property type="nucleotide sequence ID" value="XM_018853192.1"/>
</dbReference>
<sequence length="187" mass="19087">MRVRALFAAGLAALAAAAATPQQIADGINSITHKMAALQAPGQSITIVNAPLIVIGQGPFPTIIAGFNDIVSTATVLAGQIGSRPERRATDAGQEGGVAVADAYRTLTRVSQATLNILIGKAGLLQHVPVVGPPVASVLRGVEATFDSIAIGLINTFPSEAKELESNANSLGATLDLAIQKYEGLQV</sequence>
<dbReference type="GeneID" id="30025883"/>
<keyword evidence="1" id="KW-0732">Signal</keyword>
<reference evidence="2 3" key="1">
    <citation type="journal article" date="2016" name="Genome Biol. Evol.">
        <title>Divergent and convergent evolution of fungal pathogenicity.</title>
        <authorList>
            <person name="Shang Y."/>
            <person name="Xiao G."/>
            <person name="Zheng P."/>
            <person name="Cen K."/>
            <person name="Zhan S."/>
            <person name="Wang C."/>
        </authorList>
    </citation>
    <scope>NUCLEOTIDE SEQUENCE [LARGE SCALE GENOMIC DNA]</scope>
    <source>
        <strain evidence="2 3">ARSEF 2679</strain>
    </source>
</reference>
<dbReference type="Proteomes" id="UP000076744">
    <property type="component" value="Unassembled WGS sequence"/>
</dbReference>
<dbReference type="Pfam" id="PF17615">
    <property type="entry name" value="C166"/>
    <property type="match status" value="1"/>
</dbReference>
<name>A0A162JJY5_CORFA</name>
<protein>
    <recommendedName>
        <fullName evidence="4">Cell wall galactomannoprotein</fullName>
    </recommendedName>
</protein>
<feature type="signal peptide" evidence="1">
    <location>
        <begin position="1"/>
        <end position="19"/>
    </location>
</feature>
<evidence type="ECO:0000313" key="2">
    <source>
        <dbReference type="EMBL" id="OAA45358.1"/>
    </source>
</evidence>
<gene>
    <name evidence="2" type="ORF">ISF_09591</name>
</gene>
<evidence type="ECO:0000256" key="1">
    <source>
        <dbReference type="SAM" id="SignalP"/>
    </source>
</evidence>
<dbReference type="OrthoDB" id="5089392at2759"/>
<comment type="caution">
    <text evidence="2">The sequence shown here is derived from an EMBL/GenBank/DDBJ whole genome shotgun (WGS) entry which is preliminary data.</text>
</comment>
<dbReference type="EMBL" id="AZHB01000057">
    <property type="protein sequence ID" value="OAA45358.1"/>
    <property type="molecule type" value="Genomic_DNA"/>
</dbReference>
<keyword evidence="3" id="KW-1185">Reference proteome</keyword>
<proteinExistence type="predicted"/>
<evidence type="ECO:0008006" key="4">
    <source>
        <dbReference type="Google" id="ProtNLM"/>
    </source>
</evidence>
<feature type="chain" id="PRO_5007835955" description="Cell wall galactomannoprotein" evidence="1">
    <location>
        <begin position="20"/>
        <end position="187"/>
    </location>
</feature>
<organism evidence="2 3">
    <name type="scientific">Cordyceps fumosorosea (strain ARSEF 2679)</name>
    <name type="common">Isaria fumosorosea</name>
    <dbReference type="NCBI Taxonomy" id="1081104"/>
    <lineage>
        <taxon>Eukaryota</taxon>
        <taxon>Fungi</taxon>
        <taxon>Dikarya</taxon>
        <taxon>Ascomycota</taxon>
        <taxon>Pezizomycotina</taxon>
        <taxon>Sordariomycetes</taxon>
        <taxon>Hypocreomycetidae</taxon>
        <taxon>Hypocreales</taxon>
        <taxon>Cordycipitaceae</taxon>
        <taxon>Cordyceps</taxon>
    </lineage>
</organism>
<dbReference type="AlphaFoldDB" id="A0A162JJY5"/>
<evidence type="ECO:0000313" key="3">
    <source>
        <dbReference type="Proteomes" id="UP000076744"/>
    </source>
</evidence>
<accession>A0A162JJY5</accession>